<proteinExistence type="predicted"/>
<evidence type="ECO:0000313" key="4">
    <source>
        <dbReference type="Proteomes" id="UP000029590"/>
    </source>
</evidence>
<dbReference type="Pfam" id="PF11937">
    <property type="entry name" value="DUF3455"/>
    <property type="match status" value="1"/>
</dbReference>
<feature type="signal peptide" evidence="1">
    <location>
        <begin position="1"/>
        <end position="26"/>
    </location>
</feature>
<evidence type="ECO:0000256" key="1">
    <source>
        <dbReference type="SAM" id="SignalP"/>
    </source>
</evidence>
<protein>
    <submittedName>
        <fullName evidence="3">DUF3455 domain-containing protein</fullName>
    </submittedName>
</protein>
<sequence>MSKPILKTGASALLAAAAMLALGACAMAPTAGATPAVAGASIEPPAGQQLAALEASGVQIYSCEFNAQHQLRWSFKRPSAMLYDASGREVVLHGAGPSWEAGDGSRVVGRVLAQKPSDTPGSIPQLLLETHGTGGAGMLAEVRYVQRLNTVGGLAPSAPCASEHQEGSTPYLARYVFYR</sequence>
<reference evidence="2 4" key="1">
    <citation type="submission" date="2014-04" db="EMBL/GenBank/DDBJ databases">
        <authorList>
            <person name="Bishop-Lilly K.A."/>
            <person name="Broomall S.M."/>
            <person name="Chain P.S."/>
            <person name="Chertkov O."/>
            <person name="Coyne S.R."/>
            <person name="Daligault H.E."/>
            <person name="Davenport K.W."/>
            <person name="Erkkila T."/>
            <person name="Frey K.G."/>
            <person name="Gibbons H.S."/>
            <person name="Gu W."/>
            <person name="Jaissle J."/>
            <person name="Johnson S.L."/>
            <person name="Koroleva G.I."/>
            <person name="Ladner J.T."/>
            <person name="Lo C.-C."/>
            <person name="Minogue T.D."/>
            <person name="Munk C."/>
            <person name="Palacios G.F."/>
            <person name="Redden C.L."/>
            <person name="Rosenzweig C.N."/>
            <person name="Scholz M.B."/>
            <person name="Teshima H."/>
            <person name="Xu Y."/>
        </authorList>
    </citation>
    <scope>NUCLEOTIDE SEQUENCE [LARGE SCALE GENOMIC DNA]</scope>
    <source>
        <strain evidence="4">gladioli</strain>
        <strain evidence="2">Gladioli</strain>
    </source>
</reference>
<reference evidence="5" key="2">
    <citation type="submission" date="2017-09" db="EMBL/GenBank/DDBJ databases">
        <title>FDA dAtabase for Regulatory Grade micrObial Sequences (FDA-ARGOS): Supporting development and validation of Infectious Disease Dx tests.</title>
        <authorList>
            <person name="Minogue T."/>
            <person name="Wolcott M."/>
            <person name="Wasieloski L."/>
            <person name="Aguilar W."/>
            <person name="Moore D."/>
            <person name="Tallon L."/>
            <person name="Sadzewicz L."/>
            <person name="Ott S."/>
            <person name="Zhao X."/>
            <person name="Nagaraj S."/>
            <person name="Vavikolanu K."/>
            <person name="Aluvathingal J."/>
            <person name="Nadendla S."/>
            <person name="Sichtig H."/>
        </authorList>
    </citation>
    <scope>NUCLEOTIDE SEQUENCE [LARGE SCALE GENOMIC DNA]</scope>
    <source>
        <strain evidence="5">FDAARGOS_390</strain>
    </source>
</reference>
<dbReference type="PANTHER" id="PTHR35567:SF1">
    <property type="entry name" value="CONSERVED FUNGAL PROTEIN (AFU_ORTHOLOGUE AFUA_1G14230)"/>
    <property type="match status" value="1"/>
</dbReference>
<dbReference type="EMBL" id="PDDY01000004">
    <property type="protein sequence ID" value="PEH39061.1"/>
    <property type="molecule type" value="Genomic_DNA"/>
</dbReference>
<dbReference type="PROSITE" id="PS51257">
    <property type="entry name" value="PROKAR_LIPOPROTEIN"/>
    <property type="match status" value="1"/>
</dbReference>
<evidence type="ECO:0000313" key="5">
    <source>
        <dbReference type="Proteomes" id="UP000220629"/>
    </source>
</evidence>
<dbReference type="RefSeq" id="WP_036052141.1">
    <property type="nucleotide sequence ID" value="NZ_CADEPT010000004.1"/>
</dbReference>
<dbReference type="InterPro" id="IPR021851">
    <property type="entry name" value="DUF3455"/>
</dbReference>
<organism evidence="3 5">
    <name type="scientific">Burkholderia gladioli</name>
    <name type="common">Pseudomonas marginata</name>
    <name type="synonym">Phytomonas marginata</name>
    <dbReference type="NCBI Taxonomy" id="28095"/>
    <lineage>
        <taxon>Bacteria</taxon>
        <taxon>Pseudomonadati</taxon>
        <taxon>Pseudomonadota</taxon>
        <taxon>Betaproteobacteria</taxon>
        <taxon>Burkholderiales</taxon>
        <taxon>Burkholderiaceae</taxon>
        <taxon>Burkholderia</taxon>
    </lineage>
</organism>
<keyword evidence="1" id="KW-0732">Signal</keyword>
<dbReference type="EMBL" id="JPGG01000018">
    <property type="protein sequence ID" value="KGC09442.1"/>
    <property type="molecule type" value="Genomic_DNA"/>
</dbReference>
<evidence type="ECO:0000313" key="2">
    <source>
        <dbReference type="EMBL" id="KGC09442.1"/>
    </source>
</evidence>
<dbReference type="OrthoDB" id="193535at2"/>
<dbReference type="KEGG" id="bgo:BM43_2572"/>
<gene>
    <name evidence="3" type="ORF">CRM94_32620</name>
    <name evidence="2" type="ORF">DM48_6325</name>
</gene>
<comment type="caution">
    <text evidence="3">The sequence shown here is derived from an EMBL/GenBank/DDBJ whole genome shotgun (WGS) entry which is preliminary data.</text>
</comment>
<dbReference type="Proteomes" id="UP000220629">
    <property type="component" value="Unassembled WGS sequence"/>
</dbReference>
<reference evidence="3" key="3">
    <citation type="submission" date="2017-09" db="EMBL/GenBank/DDBJ databases">
        <title>FDA dAtabase for Regulatory Grade micrObial Sequences (FDA-ARGOS): Supporting development and validation of Infectious Disease Dx tests.</title>
        <authorList>
            <person name="Minogue T."/>
            <person name="Wolcott M."/>
            <person name="Wasieloski L."/>
            <person name="Aguilar W."/>
            <person name="Moore D."/>
            <person name="Tallon L.J."/>
            <person name="Sadzewicz L."/>
            <person name="Ott S."/>
            <person name="Zhao X."/>
            <person name="Nagaraj S."/>
            <person name="Vavikolanu K."/>
            <person name="Aluvathingal J."/>
            <person name="Nadendla S."/>
            <person name="Sichtig H."/>
        </authorList>
    </citation>
    <scope>NUCLEOTIDE SEQUENCE</scope>
    <source>
        <strain evidence="3">FDAARGOS_390</strain>
    </source>
</reference>
<evidence type="ECO:0000313" key="3">
    <source>
        <dbReference type="EMBL" id="PEH39061.1"/>
    </source>
</evidence>
<dbReference type="AlphaFoldDB" id="A0A095FWD3"/>
<accession>A0A095FWD3</accession>
<dbReference type="Proteomes" id="UP000029590">
    <property type="component" value="Unassembled WGS sequence"/>
</dbReference>
<feature type="chain" id="PRO_5011844079" evidence="1">
    <location>
        <begin position="27"/>
        <end position="179"/>
    </location>
</feature>
<name>A0A095FWD3_BURGA</name>
<dbReference type="PANTHER" id="PTHR35567">
    <property type="entry name" value="MALATE DEHYDROGENASE (AFU_ORTHOLOGUE AFUA_2G13800)"/>
    <property type="match status" value="1"/>
</dbReference>